<dbReference type="GO" id="GO:0000977">
    <property type="term" value="F:RNA polymerase II transcription regulatory region sequence-specific DNA binding"/>
    <property type="evidence" value="ECO:0007669"/>
    <property type="project" value="TreeGrafter"/>
</dbReference>
<keyword evidence="3" id="KW-0678">Repressor</keyword>
<comment type="subcellular location">
    <subcellularLocation>
        <location evidence="1">Nucleus</location>
    </subcellularLocation>
</comment>
<dbReference type="Gene3D" id="1.10.472.10">
    <property type="entry name" value="Cyclin-like"/>
    <property type="match status" value="2"/>
</dbReference>
<dbReference type="InterPro" id="IPR002719">
    <property type="entry name" value="RB_B"/>
</dbReference>
<evidence type="ECO:0000256" key="7">
    <source>
        <dbReference type="ARBA" id="ARBA00023306"/>
    </source>
</evidence>
<evidence type="ECO:0000256" key="1">
    <source>
        <dbReference type="ARBA" id="ARBA00004123"/>
    </source>
</evidence>
<dbReference type="AlphaFoldDB" id="A0A1I7VFY8"/>
<dbReference type="SMART" id="SM01368">
    <property type="entry name" value="RB_A"/>
    <property type="match status" value="1"/>
</dbReference>
<reference evidence="12" key="2">
    <citation type="submission" date="2016-11" db="UniProtKB">
        <authorList>
            <consortium name="WormBaseParasite"/>
        </authorList>
    </citation>
    <scope>IDENTIFICATION</scope>
</reference>
<dbReference type="Pfam" id="PF01857">
    <property type="entry name" value="RB_B"/>
    <property type="match status" value="1"/>
</dbReference>
<name>A0A1I7VFY8_LOALO</name>
<reference evidence="11" key="1">
    <citation type="submission" date="2012-04" db="EMBL/GenBank/DDBJ databases">
        <title>The Genome Sequence of Loa loa.</title>
        <authorList>
            <consortium name="The Broad Institute Genome Sequencing Platform"/>
            <consortium name="Broad Institute Genome Sequencing Center for Infectious Disease"/>
            <person name="Nutman T.B."/>
            <person name="Fink D.L."/>
            <person name="Russ C."/>
            <person name="Young S."/>
            <person name="Zeng Q."/>
            <person name="Gargeya S."/>
            <person name="Alvarado L."/>
            <person name="Berlin A."/>
            <person name="Chapman S.B."/>
            <person name="Chen Z."/>
            <person name="Freedman E."/>
            <person name="Gellesch M."/>
            <person name="Goldberg J."/>
            <person name="Griggs A."/>
            <person name="Gujja S."/>
            <person name="Heilman E.R."/>
            <person name="Heiman D."/>
            <person name="Howarth C."/>
            <person name="Mehta T."/>
            <person name="Neiman D."/>
            <person name="Pearson M."/>
            <person name="Roberts A."/>
            <person name="Saif S."/>
            <person name="Shea T."/>
            <person name="Shenoy N."/>
            <person name="Sisk P."/>
            <person name="Stolte C."/>
            <person name="Sykes S."/>
            <person name="White J."/>
            <person name="Yandava C."/>
            <person name="Haas B."/>
            <person name="Henn M.R."/>
            <person name="Nusbaum C."/>
            <person name="Birren B."/>
        </authorList>
    </citation>
    <scope>NUCLEOTIDE SEQUENCE [LARGE SCALE GENOMIC DNA]</scope>
</reference>
<accession>A0A1I7VFY8</accession>
<evidence type="ECO:0000259" key="10">
    <source>
        <dbReference type="SMART" id="SM01368"/>
    </source>
</evidence>
<feature type="compositionally biased region" description="Basic and acidic residues" evidence="8">
    <location>
        <begin position="1"/>
        <end position="11"/>
    </location>
</feature>
<keyword evidence="5" id="KW-0804">Transcription</keyword>
<evidence type="ECO:0000256" key="2">
    <source>
        <dbReference type="ARBA" id="ARBA00009475"/>
    </source>
</evidence>
<dbReference type="GO" id="GO:2000134">
    <property type="term" value="P:negative regulation of G1/S transition of mitotic cell cycle"/>
    <property type="evidence" value="ECO:0007669"/>
    <property type="project" value="TreeGrafter"/>
</dbReference>
<dbReference type="eggNOG" id="KOG1010">
    <property type="taxonomic scope" value="Eukaryota"/>
</dbReference>
<dbReference type="Pfam" id="PF11934">
    <property type="entry name" value="DUF3452"/>
    <property type="match status" value="1"/>
</dbReference>
<dbReference type="Proteomes" id="UP000095285">
    <property type="component" value="Unassembled WGS sequence"/>
</dbReference>
<evidence type="ECO:0000256" key="8">
    <source>
        <dbReference type="SAM" id="MobiDB-lite"/>
    </source>
</evidence>
<dbReference type="GO" id="GO:0006357">
    <property type="term" value="P:regulation of transcription by RNA polymerase II"/>
    <property type="evidence" value="ECO:0007669"/>
    <property type="project" value="InterPro"/>
</dbReference>
<dbReference type="Pfam" id="PF01858">
    <property type="entry name" value="RB_A"/>
    <property type="match status" value="1"/>
</dbReference>
<dbReference type="InterPro" id="IPR002720">
    <property type="entry name" value="RB_A"/>
</dbReference>
<dbReference type="PANTHER" id="PTHR13742">
    <property type="entry name" value="RETINOBLASTOMA-ASSOCIATED PROTEIN RB -RELATED"/>
    <property type="match status" value="1"/>
</dbReference>
<feature type="compositionally biased region" description="Polar residues" evidence="8">
    <location>
        <begin position="12"/>
        <end position="27"/>
    </location>
</feature>
<keyword evidence="6" id="KW-0539">Nucleus</keyword>
<evidence type="ECO:0000313" key="11">
    <source>
        <dbReference type="Proteomes" id="UP000095285"/>
    </source>
</evidence>
<evidence type="ECO:0000256" key="3">
    <source>
        <dbReference type="ARBA" id="ARBA00022491"/>
    </source>
</evidence>
<organism evidence="11 12">
    <name type="scientific">Loa loa</name>
    <name type="common">Eye worm</name>
    <name type="synonym">Filaria loa</name>
    <dbReference type="NCBI Taxonomy" id="7209"/>
    <lineage>
        <taxon>Eukaryota</taxon>
        <taxon>Metazoa</taxon>
        <taxon>Ecdysozoa</taxon>
        <taxon>Nematoda</taxon>
        <taxon>Chromadorea</taxon>
        <taxon>Rhabditida</taxon>
        <taxon>Spirurina</taxon>
        <taxon>Spiruromorpha</taxon>
        <taxon>Filarioidea</taxon>
        <taxon>Onchocercidae</taxon>
        <taxon>Loa</taxon>
    </lineage>
</organism>
<dbReference type="SUPFAM" id="SSF47954">
    <property type="entry name" value="Cyclin-like"/>
    <property type="match status" value="2"/>
</dbReference>
<feature type="domain" description="Retinoblastoma-associated protein A-box" evidence="10">
    <location>
        <begin position="391"/>
        <end position="591"/>
    </location>
</feature>
<dbReference type="GO" id="GO:0005667">
    <property type="term" value="C:transcription regulator complex"/>
    <property type="evidence" value="ECO:0007669"/>
    <property type="project" value="TreeGrafter"/>
</dbReference>
<comment type="similarity">
    <text evidence="2">Belongs to the retinoblastoma protein (RB) family.</text>
</comment>
<dbReference type="STRING" id="7209.A0A1I7VFY8"/>
<dbReference type="GO" id="GO:0030154">
    <property type="term" value="P:cell differentiation"/>
    <property type="evidence" value="ECO:0007669"/>
    <property type="project" value="TreeGrafter"/>
</dbReference>
<evidence type="ECO:0000313" key="12">
    <source>
        <dbReference type="WBParaSite" id="EN70_2130"/>
    </source>
</evidence>
<keyword evidence="11" id="KW-1185">Reference proteome</keyword>
<sequence>MADDIDTKSETSGKSSPTRQSETAHNQQIEPTTAFLDICKQLDPEIDEDFIEKAWKQYDTVGKQYVLEGKQLTWYACAVYFSMWQGNLFEHAVPKKYSLAKLLRICKISVLEFFDKATKWVEMINGPRRLKDHINRVQSSLAVAAVVFKKLLPIFRKIFAPPCSNDDDNSKDLNCKKLFTLLWTLFIVMRKQFNSDDLMNSFHLLLCTVDFIFQDLRRSEMASLLDGDFINAIEMQPEEDSILETLCQIFEGVVLDAKHFRAHCWLPRMRRMSEEKSIETGEHLTNFAANELINKKKLDSMYEELIVKRGEMDERMFLPADISVVFDEAYDECAVQRLRHSEDGDSLVDADMLLRLSTQSCLERLQDQRQQRTPLTGRGYVISAEQYCPATPVSASLYNASRLEVLLQDSWRRLDAEVESILCHSCQDPFGKIMNIVSQLSERLEEVIENERQLDGADYDASFREMFAIRKNNTECLFFRFLHKIALSEKDRLGSGSIVKLSAVLLREDFLKALYVCSLQLVLFTYESVREFPWSLETMHLPAIHFYKVIELIIRADSSLSREMVKHLNKVEERVLEEFAWSLDSPLWPSLHRRADDVPSSQAVSLETVEGYSMRQPSLSQRYTLSPVKPLAAKRRLEFDDDDSSCVAAKRRAPDGESLTPTSATLLFFRKVYYLAAVRLRDLCERVRLDEKGRQRAWTLFEHVLRTETSLMAGRHLDQNLMCCLYVVAKIGQQNISFHDIMYHYRHQPQAASRVYRRVMVESNSSPPIILDDGASHDSVGSGAATPEHQNVEYIDLIKYYNQIFISRVKSFVQKLQPGFAESGVSLLSIPMVQCNRLSPQRSVSDRITVTPMPSSLPSSPSRPYRYIFDKTPVKELNSINLIMHNAGRTIPQLASGGFQQGSYRNLVARTIS</sequence>
<evidence type="ECO:0000256" key="6">
    <source>
        <dbReference type="ARBA" id="ARBA00023242"/>
    </source>
</evidence>
<keyword evidence="4" id="KW-0805">Transcription regulation</keyword>
<dbReference type="InterPro" id="IPR036915">
    <property type="entry name" value="Cyclin-like_sf"/>
</dbReference>
<evidence type="ECO:0000259" key="9">
    <source>
        <dbReference type="SMART" id="SM01367"/>
    </source>
</evidence>
<dbReference type="Gene3D" id="1.10.472.140">
    <property type="match status" value="1"/>
</dbReference>
<dbReference type="InterPro" id="IPR028309">
    <property type="entry name" value="RB_fam"/>
</dbReference>
<dbReference type="InterPro" id="IPR024599">
    <property type="entry name" value="RB_N"/>
</dbReference>
<dbReference type="GO" id="GO:0005634">
    <property type="term" value="C:nucleus"/>
    <property type="evidence" value="ECO:0007669"/>
    <property type="project" value="UniProtKB-SubCell"/>
</dbReference>
<dbReference type="PANTHER" id="PTHR13742:SF17">
    <property type="entry name" value="RE32990P-RELATED"/>
    <property type="match status" value="1"/>
</dbReference>
<feature type="domain" description="Retinoblastoma-associated protein N-terminal" evidence="9">
    <location>
        <begin position="91"/>
        <end position="215"/>
    </location>
</feature>
<proteinExistence type="inferred from homology"/>
<dbReference type="WBParaSite" id="EN70_2130">
    <property type="protein sequence ID" value="EN70_2130"/>
    <property type="gene ID" value="EN70_2130"/>
</dbReference>
<keyword evidence="7" id="KW-0131">Cell cycle</keyword>
<evidence type="ECO:0000256" key="5">
    <source>
        <dbReference type="ARBA" id="ARBA00023163"/>
    </source>
</evidence>
<dbReference type="SMART" id="SM01367">
    <property type="entry name" value="DUF3452"/>
    <property type="match status" value="1"/>
</dbReference>
<feature type="region of interest" description="Disordered" evidence="8">
    <location>
        <begin position="1"/>
        <end position="27"/>
    </location>
</feature>
<evidence type="ECO:0000256" key="4">
    <source>
        <dbReference type="ARBA" id="ARBA00023015"/>
    </source>
</evidence>
<protein>
    <submittedName>
        <fullName evidence="12">Retinoblastoma-associated protein A domain-containing protein</fullName>
    </submittedName>
</protein>
<dbReference type="GO" id="GO:0000785">
    <property type="term" value="C:chromatin"/>
    <property type="evidence" value="ECO:0007669"/>
    <property type="project" value="TreeGrafter"/>
</dbReference>